<keyword evidence="2" id="KW-1185">Reference proteome</keyword>
<gene>
    <name evidence="1" type="ORF">BO95DRAFT_350735</name>
</gene>
<evidence type="ECO:0000313" key="2">
    <source>
        <dbReference type="Proteomes" id="UP000249057"/>
    </source>
</evidence>
<dbReference type="Proteomes" id="UP000249057">
    <property type="component" value="Unassembled WGS sequence"/>
</dbReference>
<name>A0ACD1GPD0_9EURO</name>
<evidence type="ECO:0000313" key="1">
    <source>
        <dbReference type="EMBL" id="RAH51116.1"/>
    </source>
</evidence>
<reference evidence="1" key="1">
    <citation type="submission" date="2018-02" db="EMBL/GenBank/DDBJ databases">
        <title>The genomes of Aspergillus section Nigri reveals drivers in fungal speciation.</title>
        <authorList>
            <consortium name="DOE Joint Genome Institute"/>
            <person name="Vesth T.C."/>
            <person name="Nybo J."/>
            <person name="Theobald S."/>
            <person name="Brandl J."/>
            <person name="Frisvad J.C."/>
            <person name="Nielsen K.F."/>
            <person name="Lyhne E.K."/>
            <person name="Kogle M.E."/>
            <person name="Kuo A."/>
            <person name="Riley R."/>
            <person name="Clum A."/>
            <person name="Nolan M."/>
            <person name="Lipzen A."/>
            <person name="Salamov A."/>
            <person name="Henrissat B."/>
            <person name="Wiebenga A."/>
            <person name="De vries R.P."/>
            <person name="Grigoriev I.V."/>
            <person name="Mortensen U.H."/>
            <person name="Andersen M.R."/>
            <person name="Baker S.E."/>
        </authorList>
    </citation>
    <scope>NUCLEOTIDE SEQUENCE</scope>
    <source>
        <strain evidence="1">CBS 621.78</strain>
    </source>
</reference>
<sequence length="712" mass="80160">NLWQRAEDHLNSDLDKQLLLQVVYETLAEELGEELQPIGTAGRQVQLDRLFQKRVNALEKQKWKIQFGDQLVVVQDLVNGLFEKVLVVKGLVDTAASASPPAALACAGLSVVFMFALQATSQQAVLLQTLDYTSTLMCRFQVMEDVYRSGKNASDSPRGHEADLLKKFEDHLTDLYAAILEFQARAMHYLGKRSIVRLLGDAFEHEGWDGVLQNIKSLEVNTEKDAQIIGAADVEQRLRAIQSTQQYEATRQILIDRDKKAMKLLRALYTCPYKDRKDRNDDRVPGTCEWFTQHSLFKQWHQAEGSSLLWVSADPGCGKSVLARYLVDDFLSARKEATICYFFFKDDFSDQNTAVSAVSAILRQIFLSNPQLLREPILAKFGTDGDRLTKSLNDLWSIFTSVVADPSFGGMICILDALDECEKVSRGRLIEGVVRSSRGGLGTGNVKFLVTSRPYLDIYREFQGAQGDLSMIHLSGDGEEEIDQISKEINLVTQKRVEDIARERGLTSEQCQMLLDELMPVVDRTYLWVTLTMDVIRTTPGFTKGNIRAAFSQLPSTVDDAYEKILRRSPAPERAKTVLHTILAAERPLSVSEMSLVVACDQAFKQSVDLEDYLESPDEFKKTLRQICGLFVVVIHSQVYLLHQTAREFLVRAEPAPRLEATDTTTAWKGPVNIQDANRLLAEVSVRYLASEKHKEFDLTRGICHTELGEAF</sequence>
<feature type="non-terminal residue" evidence="1">
    <location>
        <position position="1"/>
    </location>
</feature>
<proteinExistence type="predicted"/>
<dbReference type="EMBL" id="KZ825311">
    <property type="protein sequence ID" value="RAH51116.1"/>
    <property type="molecule type" value="Genomic_DNA"/>
</dbReference>
<organism evidence="1 2">
    <name type="scientific">Aspergillus brunneoviolaceus CBS 621.78</name>
    <dbReference type="NCBI Taxonomy" id="1450534"/>
    <lineage>
        <taxon>Eukaryota</taxon>
        <taxon>Fungi</taxon>
        <taxon>Dikarya</taxon>
        <taxon>Ascomycota</taxon>
        <taxon>Pezizomycotina</taxon>
        <taxon>Eurotiomycetes</taxon>
        <taxon>Eurotiomycetidae</taxon>
        <taxon>Eurotiales</taxon>
        <taxon>Aspergillaceae</taxon>
        <taxon>Aspergillus</taxon>
        <taxon>Aspergillus subgen. Circumdati</taxon>
    </lineage>
</organism>
<protein>
    <submittedName>
        <fullName evidence="1">Uncharacterized protein</fullName>
    </submittedName>
</protein>
<accession>A0ACD1GPD0</accession>